<sequence>MDALQIIHWFFHPEHNKDSLMDMAKDIFKLYDVNGDGIVKREEFAAPHPAERKNADAKANAARKKEREAEFDKRVDMNGDGIASVDELFEYINPRNAKSMAAEVSPRSYGRHRTRWRS</sequence>
<dbReference type="InterPro" id="IPR002048">
    <property type="entry name" value="EF_hand_dom"/>
</dbReference>
<gene>
    <name evidence="5" type="ORF">ANCCAN_26892</name>
</gene>
<dbReference type="InterPro" id="IPR011992">
    <property type="entry name" value="EF-hand-dom_pair"/>
</dbReference>
<evidence type="ECO:0000313" key="6">
    <source>
        <dbReference type="Proteomes" id="UP000252519"/>
    </source>
</evidence>
<keyword evidence="6" id="KW-1185">Reference proteome</keyword>
<keyword evidence="2" id="KW-0677">Repeat</keyword>
<dbReference type="EMBL" id="JOJR01004274">
    <property type="protein sequence ID" value="RCN27373.1"/>
    <property type="molecule type" value="Genomic_DNA"/>
</dbReference>
<evidence type="ECO:0000259" key="4">
    <source>
        <dbReference type="PROSITE" id="PS50222"/>
    </source>
</evidence>
<accession>A0A368F5M1</accession>
<comment type="caution">
    <text evidence="5">The sequence shown here is derived from an EMBL/GenBank/DDBJ whole genome shotgun (WGS) entry which is preliminary data.</text>
</comment>
<dbReference type="SUPFAM" id="SSF47473">
    <property type="entry name" value="EF-hand"/>
    <property type="match status" value="1"/>
</dbReference>
<dbReference type="AlphaFoldDB" id="A0A368F5M1"/>
<organism evidence="5 6">
    <name type="scientific">Ancylostoma caninum</name>
    <name type="common">Dog hookworm</name>
    <dbReference type="NCBI Taxonomy" id="29170"/>
    <lineage>
        <taxon>Eukaryota</taxon>
        <taxon>Metazoa</taxon>
        <taxon>Ecdysozoa</taxon>
        <taxon>Nematoda</taxon>
        <taxon>Chromadorea</taxon>
        <taxon>Rhabditida</taxon>
        <taxon>Rhabditina</taxon>
        <taxon>Rhabditomorpha</taxon>
        <taxon>Strongyloidea</taxon>
        <taxon>Ancylostomatidae</taxon>
        <taxon>Ancylostomatinae</taxon>
        <taxon>Ancylostoma</taxon>
    </lineage>
</organism>
<dbReference type="GO" id="GO:0017156">
    <property type="term" value="P:calcium-ion regulated exocytosis"/>
    <property type="evidence" value="ECO:0007669"/>
    <property type="project" value="TreeGrafter"/>
</dbReference>
<evidence type="ECO:0000313" key="5">
    <source>
        <dbReference type="EMBL" id="RCN27373.1"/>
    </source>
</evidence>
<keyword evidence="1" id="KW-0479">Metal-binding</keyword>
<evidence type="ECO:0000256" key="1">
    <source>
        <dbReference type="ARBA" id="ARBA00022723"/>
    </source>
</evidence>
<dbReference type="OrthoDB" id="9978834at2759"/>
<evidence type="ECO:0000256" key="2">
    <source>
        <dbReference type="ARBA" id="ARBA00022737"/>
    </source>
</evidence>
<dbReference type="GO" id="GO:0005509">
    <property type="term" value="F:calcium ion binding"/>
    <property type="evidence" value="ECO:0007669"/>
    <property type="project" value="InterPro"/>
</dbReference>
<feature type="domain" description="EF-hand" evidence="4">
    <location>
        <begin position="19"/>
        <end position="54"/>
    </location>
</feature>
<dbReference type="GO" id="GO:0005783">
    <property type="term" value="C:endoplasmic reticulum"/>
    <property type="evidence" value="ECO:0007669"/>
    <property type="project" value="TreeGrafter"/>
</dbReference>
<dbReference type="Proteomes" id="UP000252519">
    <property type="component" value="Unassembled WGS sequence"/>
</dbReference>
<dbReference type="PANTHER" id="PTHR10827">
    <property type="entry name" value="RETICULOCALBIN"/>
    <property type="match status" value="1"/>
</dbReference>
<feature type="region of interest" description="Disordered" evidence="3">
    <location>
        <begin position="47"/>
        <end position="71"/>
    </location>
</feature>
<name>A0A368F5M1_ANCCA</name>
<reference evidence="5 6" key="1">
    <citation type="submission" date="2014-10" db="EMBL/GenBank/DDBJ databases">
        <title>Draft genome of the hookworm Ancylostoma caninum.</title>
        <authorList>
            <person name="Mitreva M."/>
        </authorList>
    </citation>
    <scope>NUCLEOTIDE SEQUENCE [LARGE SCALE GENOMIC DNA]</scope>
    <source>
        <strain evidence="5 6">Baltimore</strain>
    </source>
</reference>
<feature type="compositionally biased region" description="Basic and acidic residues" evidence="3">
    <location>
        <begin position="47"/>
        <end position="56"/>
    </location>
</feature>
<protein>
    <recommendedName>
        <fullName evidence="4">EF-hand domain-containing protein</fullName>
    </recommendedName>
</protein>
<dbReference type="PANTHER" id="PTHR10827:SF98">
    <property type="entry name" value="45 KDA CALCIUM-BINDING PROTEIN"/>
    <property type="match status" value="1"/>
</dbReference>
<evidence type="ECO:0000256" key="3">
    <source>
        <dbReference type="SAM" id="MobiDB-lite"/>
    </source>
</evidence>
<dbReference type="Pfam" id="PF13202">
    <property type="entry name" value="EF-hand_5"/>
    <property type="match status" value="1"/>
</dbReference>
<dbReference type="PROSITE" id="PS50222">
    <property type="entry name" value="EF_HAND_2"/>
    <property type="match status" value="1"/>
</dbReference>
<proteinExistence type="predicted"/>
<dbReference type="Gene3D" id="1.10.238.10">
    <property type="entry name" value="EF-hand"/>
    <property type="match status" value="1"/>
</dbReference>